<dbReference type="GO" id="GO:0000070">
    <property type="term" value="P:mitotic sister chromatid segregation"/>
    <property type="evidence" value="ECO:0007669"/>
    <property type="project" value="EnsemblMetazoa"/>
</dbReference>
<dbReference type="GO" id="GO:0036297">
    <property type="term" value="P:interstrand cross-link repair"/>
    <property type="evidence" value="ECO:0007669"/>
    <property type="project" value="EnsemblMetazoa"/>
</dbReference>
<feature type="compositionally biased region" description="Polar residues" evidence="1">
    <location>
        <begin position="24"/>
        <end position="33"/>
    </location>
</feature>
<dbReference type="InParanoid" id="G0MEE3"/>
<dbReference type="Proteomes" id="UP000008068">
    <property type="component" value="Unassembled WGS sequence"/>
</dbReference>
<feature type="region of interest" description="Disordered" evidence="1">
    <location>
        <begin position="558"/>
        <end position="649"/>
    </location>
</feature>
<dbReference type="GO" id="GO:0033557">
    <property type="term" value="C:Slx1-Slx4 complex"/>
    <property type="evidence" value="ECO:0007669"/>
    <property type="project" value="EnsemblMetazoa"/>
</dbReference>
<dbReference type="CDD" id="cd22999">
    <property type="entry name" value="SAP_SLX4"/>
    <property type="match status" value="1"/>
</dbReference>
<dbReference type="OMA" id="FDEWSNQ"/>
<dbReference type="GO" id="GO:0009792">
    <property type="term" value="P:embryo development ending in birth or egg hatching"/>
    <property type="evidence" value="ECO:0007669"/>
    <property type="project" value="EnsemblMetazoa"/>
</dbReference>
<gene>
    <name evidence="2" type="primary">Cbn-him-18</name>
    <name evidence="2" type="ORF">CAEBREN_07011</name>
</gene>
<feature type="region of interest" description="Disordered" evidence="1">
    <location>
        <begin position="316"/>
        <end position="438"/>
    </location>
</feature>
<accession>G0MEE3</accession>
<feature type="compositionally biased region" description="Polar residues" evidence="1">
    <location>
        <begin position="407"/>
        <end position="418"/>
    </location>
</feature>
<dbReference type="GO" id="GO:0042802">
    <property type="term" value="F:identical protein binding"/>
    <property type="evidence" value="ECO:0007669"/>
    <property type="project" value="EnsemblMetazoa"/>
</dbReference>
<feature type="region of interest" description="Disordered" evidence="1">
    <location>
        <begin position="1"/>
        <end position="61"/>
    </location>
</feature>
<evidence type="ECO:0000313" key="3">
    <source>
        <dbReference type="Proteomes" id="UP000008068"/>
    </source>
</evidence>
<evidence type="ECO:0000313" key="2">
    <source>
        <dbReference type="EMBL" id="EGT52165.1"/>
    </source>
</evidence>
<evidence type="ECO:0000256" key="1">
    <source>
        <dbReference type="SAM" id="MobiDB-lite"/>
    </source>
</evidence>
<reference evidence="3" key="1">
    <citation type="submission" date="2011-07" db="EMBL/GenBank/DDBJ databases">
        <authorList>
            <consortium name="Caenorhabditis brenneri Sequencing and Analysis Consortium"/>
            <person name="Wilson R.K."/>
        </authorList>
    </citation>
    <scope>NUCLEOTIDE SEQUENCE [LARGE SCALE GENOMIC DNA]</scope>
    <source>
        <strain evidence="3">PB2801</strain>
    </source>
</reference>
<feature type="compositionally biased region" description="Basic and acidic residues" evidence="1">
    <location>
        <begin position="615"/>
        <end position="625"/>
    </location>
</feature>
<dbReference type="PANTHER" id="PTHR21541">
    <property type="entry name" value="BTB POZ DOMAIN CONTAINING 12"/>
    <property type="match status" value="1"/>
</dbReference>
<sequence length="734" mass="82638">MNDSSLEKTSPLNSIQSAPRRPQKQGSVQSIVKNESDKNVPSPFEEITLSDDDEETMTKSVKCPSCSRDMTIWTSSRRDIHTKVCKAREQEKKQATKRRSLTQTIEKDDKVLDKPTHEFREPQKSWELSKNNVRFARIAADDEENRKRKRPRSFAVVELAPKKCQCEVLTTLHSRFIDEFHCKSIEGAEKKEKGVTEHAYQMKRIIGKLSRFEQLSADMQKLLDDTSELSPSIVTFKTSDGFHVKSQSLILKHRTSVIRMHPKTEMINIDQSREVLKVWLNFVFTANIEWSDVEKEGVKELAVKYGPVGLENLLKEEKRVETQKEESPKKESSLMHSEKQSDDDEVEVLEQKDESKIEETVEPEDRPESPVDCFTSDDPFYGFGKADYEEKDSEGDQNDKAIIIDSPSKSSFTATPSQKSKDNITMDSFDEWSNQPSSSSVLCASSTAYSTPSKSTPAKASPAKISPLKTVTPVRNVPKPVFGSHIKILKTNDVTPMPSFDTMDEAELKERMKEIGMRPKGKKAMIQILKKAYTTLHPEICTGTPTIRPLIRIESENVSKEGKTGKAQKTKTLSERIAAFPRKTASKNTTPKKLPDPIHDSPDDTDADKTLNISNDEREAGKICGDDIGGDDDDDEEEVASSSSSSGKSDLNALKSSFLTWLRDEQNSVLHEHILSLQPVSLEEMLIRLEKAEGPLGRIAKGKLVKILEMLKITYQLPQTGKTGRARGGFKRRL</sequence>
<dbReference type="PANTHER" id="PTHR21541:SF3">
    <property type="entry name" value="STRUCTURE-SPECIFIC ENDONUCLEASE SUBUNIT SLX4"/>
    <property type="match status" value="1"/>
</dbReference>
<dbReference type="STRING" id="135651.G0MEE3"/>
<feature type="compositionally biased region" description="Basic and acidic residues" evidence="1">
    <location>
        <begin position="316"/>
        <end position="340"/>
    </location>
</feature>
<proteinExistence type="predicted"/>
<keyword evidence="3" id="KW-1185">Reference proteome</keyword>
<dbReference type="FunCoup" id="G0MEE3">
    <property type="interactions" value="338"/>
</dbReference>
<dbReference type="eggNOG" id="ENOG502S9FI">
    <property type="taxonomic scope" value="Eukaryota"/>
</dbReference>
<dbReference type="GO" id="GO:0000712">
    <property type="term" value="P:resolution of meiotic recombination intermediates"/>
    <property type="evidence" value="ECO:0007669"/>
    <property type="project" value="EnsemblMetazoa"/>
</dbReference>
<organism evidence="3">
    <name type="scientific">Caenorhabditis brenneri</name>
    <name type="common">Nematode worm</name>
    <dbReference type="NCBI Taxonomy" id="135651"/>
    <lineage>
        <taxon>Eukaryota</taxon>
        <taxon>Metazoa</taxon>
        <taxon>Ecdysozoa</taxon>
        <taxon>Nematoda</taxon>
        <taxon>Chromadorea</taxon>
        <taxon>Rhabditida</taxon>
        <taxon>Rhabditina</taxon>
        <taxon>Rhabditomorpha</taxon>
        <taxon>Rhabditoidea</taxon>
        <taxon>Rhabditidae</taxon>
        <taxon>Peloderinae</taxon>
        <taxon>Caenorhabditis</taxon>
    </lineage>
</organism>
<dbReference type="AlphaFoldDB" id="G0MEE3"/>
<dbReference type="EMBL" id="GL379791">
    <property type="protein sequence ID" value="EGT52165.1"/>
    <property type="molecule type" value="Genomic_DNA"/>
</dbReference>
<dbReference type="GO" id="GO:0000706">
    <property type="term" value="P:meiotic DNA double-strand break processing"/>
    <property type="evidence" value="ECO:0007669"/>
    <property type="project" value="EnsemblMetazoa"/>
</dbReference>
<feature type="compositionally biased region" description="Basic and acidic residues" evidence="1">
    <location>
        <begin position="593"/>
        <end position="602"/>
    </location>
</feature>
<dbReference type="GO" id="GO:0019899">
    <property type="term" value="F:enzyme binding"/>
    <property type="evidence" value="ECO:0007669"/>
    <property type="project" value="EnsemblMetazoa"/>
</dbReference>
<feature type="compositionally biased region" description="Basic and acidic residues" evidence="1">
    <location>
        <begin position="349"/>
        <end position="369"/>
    </location>
</feature>
<feature type="compositionally biased region" description="Acidic residues" evidence="1">
    <location>
        <begin position="628"/>
        <end position="639"/>
    </location>
</feature>
<feature type="compositionally biased region" description="Polar residues" evidence="1">
    <location>
        <begin position="425"/>
        <end position="436"/>
    </location>
</feature>
<dbReference type="OrthoDB" id="5576441at2759"/>
<feature type="compositionally biased region" description="Polar residues" evidence="1">
    <location>
        <begin position="1"/>
        <end position="17"/>
    </location>
</feature>
<name>G0MEE3_CAEBE</name>
<protein>
    <submittedName>
        <fullName evidence="2">CBN-HIM-18 protein</fullName>
    </submittedName>
</protein>
<feature type="compositionally biased region" description="Low complexity" evidence="1">
    <location>
        <begin position="640"/>
        <end position="649"/>
    </location>
</feature>
<dbReference type="HOGENOM" id="CLU_384623_0_0_1"/>